<organism evidence="6 7">
    <name type="scientific">Hypholoma sublateritium (strain FD-334 SS-4)</name>
    <dbReference type="NCBI Taxonomy" id="945553"/>
    <lineage>
        <taxon>Eukaryota</taxon>
        <taxon>Fungi</taxon>
        <taxon>Dikarya</taxon>
        <taxon>Basidiomycota</taxon>
        <taxon>Agaricomycotina</taxon>
        <taxon>Agaricomycetes</taxon>
        <taxon>Agaricomycetidae</taxon>
        <taxon>Agaricales</taxon>
        <taxon>Agaricineae</taxon>
        <taxon>Strophariaceae</taxon>
        <taxon>Hypholoma</taxon>
    </lineage>
</organism>
<dbReference type="InterPro" id="IPR002893">
    <property type="entry name" value="Znf_MYND"/>
</dbReference>
<protein>
    <recommendedName>
        <fullName evidence="5">MYND-type domain-containing protein</fullName>
    </recommendedName>
</protein>
<evidence type="ECO:0000256" key="3">
    <source>
        <dbReference type="ARBA" id="ARBA00022833"/>
    </source>
</evidence>
<evidence type="ECO:0000259" key="5">
    <source>
        <dbReference type="PROSITE" id="PS50865"/>
    </source>
</evidence>
<gene>
    <name evidence="6" type="ORF">HYPSUDRAFT_72736</name>
</gene>
<dbReference type="Pfam" id="PF01753">
    <property type="entry name" value="zf-MYND"/>
    <property type="match status" value="1"/>
</dbReference>
<dbReference type="SUPFAM" id="SSF144232">
    <property type="entry name" value="HIT/MYND zinc finger-like"/>
    <property type="match status" value="1"/>
</dbReference>
<evidence type="ECO:0000256" key="4">
    <source>
        <dbReference type="PROSITE-ProRule" id="PRU00134"/>
    </source>
</evidence>
<accession>A0A0D2KHW2</accession>
<keyword evidence="3" id="KW-0862">Zinc</keyword>
<reference evidence="7" key="1">
    <citation type="submission" date="2014-04" db="EMBL/GenBank/DDBJ databases">
        <title>Evolutionary Origins and Diversification of the Mycorrhizal Mutualists.</title>
        <authorList>
            <consortium name="DOE Joint Genome Institute"/>
            <consortium name="Mycorrhizal Genomics Consortium"/>
            <person name="Kohler A."/>
            <person name="Kuo A."/>
            <person name="Nagy L.G."/>
            <person name="Floudas D."/>
            <person name="Copeland A."/>
            <person name="Barry K.W."/>
            <person name="Cichocki N."/>
            <person name="Veneault-Fourrey C."/>
            <person name="LaButti K."/>
            <person name="Lindquist E.A."/>
            <person name="Lipzen A."/>
            <person name="Lundell T."/>
            <person name="Morin E."/>
            <person name="Murat C."/>
            <person name="Riley R."/>
            <person name="Ohm R."/>
            <person name="Sun H."/>
            <person name="Tunlid A."/>
            <person name="Henrissat B."/>
            <person name="Grigoriev I.V."/>
            <person name="Hibbett D.S."/>
            <person name="Martin F."/>
        </authorList>
    </citation>
    <scope>NUCLEOTIDE SEQUENCE [LARGE SCALE GENOMIC DNA]</scope>
    <source>
        <strain evidence="7">FD-334 SS-4</strain>
    </source>
</reference>
<dbReference type="EMBL" id="KN817692">
    <property type="protein sequence ID" value="KJA14157.1"/>
    <property type="molecule type" value="Genomic_DNA"/>
</dbReference>
<keyword evidence="1" id="KW-0479">Metal-binding</keyword>
<dbReference type="Proteomes" id="UP000054270">
    <property type="component" value="Unassembled WGS sequence"/>
</dbReference>
<dbReference type="AlphaFoldDB" id="A0A0D2KHW2"/>
<evidence type="ECO:0000313" key="6">
    <source>
        <dbReference type="EMBL" id="KJA14157.1"/>
    </source>
</evidence>
<dbReference type="STRING" id="945553.A0A0D2KHW2"/>
<evidence type="ECO:0000256" key="2">
    <source>
        <dbReference type="ARBA" id="ARBA00022771"/>
    </source>
</evidence>
<keyword evidence="2 4" id="KW-0863">Zinc-finger</keyword>
<sequence>MDIDTKRVYKSASTKVASGRNTLSQCTYANCLNQEKVGGERFPVCASCKHSRYCTRAHQVADWARHKKECNEYQERDGRIGIKASSNELTETQIISNLLEDFIQLHDSTFMKIFNYAYHSRMVGSGIDLTRIHARVNLRYHPDCHRNPARAFHFRNLEVTELRMHDITPEALKYRDDFKANRQNDPTFINCIRCVYSVDNPAIQQHEWCPIYMETMPERIEYDWYRMLLRCLENGIVLRKIKARRGKKLVWASGIMIQSGSKWVWHERTVPQICSAGVKVPPVAMWARHKKGGVIYLPGENVPWVAPADYSWDD</sequence>
<evidence type="ECO:0000256" key="1">
    <source>
        <dbReference type="ARBA" id="ARBA00022723"/>
    </source>
</evidence>
<feature type="domain" description="MYND-type" evidence="5">
    <location>
        <begin position="28"/>
        <end position="70"/>
    </location>
</feature>
<evidence type="ECO:0000313" key="7">
    <source>
        <dbReference type="Proteomes" id="UP000054270"/>
    </source>
</evidence>
<proteinExistence type="predicted"/>
<name>A0A0D2KHW2_HYPSF</name>
<dbReference type="Gene3D" id="6.10.140.2220">
    <property type="match status" value="1"/>
</dbReference>
<keyword evidence="7" id="KW-1185">Reference proteome</keyword>
<dbReference type="OrthoDB" id="2957110at2759"/>
<dbReference type="GO" id="GO:0008270">
    <property type="term" value="F:zinc ion binding"/>
    <property type="evidence" value="ECO:0007669"/>
    <property type="project" value="UniProtKB-KW"/>
</dbReference>
<dbReference type="PROSITE" id="PS50865">
    <property type="entry name" value="ZF_MYND_2"/>
    <property type="match status" value="1"/>
</dbReference>